<sequence length="76" mass="8825">MNNFELHEKSQILSDTHTSYQLARMLVEATRLLDYSDRYSDTDVAYVSSPFAKEVREFLGKHLKAIHPDADFAEFN</sequence>
<dbReference type="EMBL" id="OR481006">
    <property type="protein sequence ID" value="WNO47578.1"/>
    <property type="molecule type" value="Genomic_DNA"/>
</dbReference>
<proteinExistence type="predicted"/>
<accession>A0AA96KT41</accession>
<organism evidence="1">
    <name type="scientific">Staphylococcus phage vB_VibM_10AMN12</name>
    <dbReference type="NCBI Taxonomy" id="3076785"/>
    <lineage>
        <taxon>Viruses</taxon>
        <taxon>Duplodnaviria</taxon>
        <taxon>Heunggongvirae</taxon>
        <taxon>Uroviricota</taxon>
        <taxon>Caudoviricetes</taxon>
    </lineage>
</organism>
<reference evidence="1" key="1">
    <citation type="submission" date="2023-08" db="EMBL/GenBank/DDBJ databases">
        <authorList>
            <person name="Nazir A."/>
        </authorList>
    </citation>
    <scope>NUCLEOTIDE SEQUENCE</scope>
</reference>
<name>A0AA96KT41_9CAUD</name>
<evidence type="ECO:0000313" key="1">
    <source>
        <dbReference type="EMBL" id="WNO47578.1"/>
    </source>
</evidence>
<protein>
    <submittedName>
        <fullName evidence="1">Uncharacterized protein</fullName>
    </submittedName>
</protein>